<dbReference type="EMBL" id="BT139840">
    <property type="protein sequence ID" value="AFK39635.1"/>
    <property type="molecule type" value="mRNA"/>
</dbReference>
<accession>I3SH93</accession>
<protein>
    <submittedName>
        <fullName evidence="1">Uncharacterized protein</fullName>
    </submittedName>
</protein>
<organism evidence="1">
    <name type="scientific">Medicago truncatula</name>
    <name type="common">Barrel medic</name>
    <name type="synonym">Medicago tribuloides</name>
    <dbReference type="NCBI Taxonomy" id="3880"/>
    <lineage>
        <taxon>Eukaryota</taxon>
        <taxon>Viridiplantae</taxon>
        <taxon>Streptophyta</taxon>
        <taxon>Embryophyta</taxon>
        <taxon>Tracheophyta</taxon>
        <taxon>Spermatophyta</taxon>
        <taxon>Magnoliopsida</taxon>
        <taxon>eudicotyledons</taxon>
        <taxon>Gunneridae</taxon>
        <taxon>Pentapetalae</taxon>
        <taxon>rosids</taxon>
        <taxon>fabids</taxon>
        <taxon>Fabales</taxon>
        <taxon>Fabaceae</taxon>
        <taxon>Papilionoideae</taxon>
        <taxon>50 kb inversion clade</taxon>
        <taxon>NPAAA clade</taxon>
        <taxon>Hologalegina</taxon>
        <taxon>IRL clade</taxon>
        <taxon>Trifolieae</taxon>
        <taxon>Medicago</taxon>
    </lineage>
</organism>
<name>I3SH93_MEDTR</name>
<proteinExistence type="evidence at transcript level"/>
<evidence type="ECO:0000313" key="1">
    <source>
        <dbReference type="EMBL" id="AFK39635.1"/>
    </source>
</evidence>
<sequence length="15" mass="1870">MMKRCSLLIPRYLMD</sequence>
<reference evidence="1" key="1">
    <citation type="submission" date="2012-05" db="EMBL/GenBank/DDBJ databases">
        <authorList>
            <person name="Krishnakumar V."/>
            <person name="Cheung F."/>
            <person name="Xiao Y."/>
            <person name="Chan A."/>
            <person name="Moskal W.A."/>
            <person name="Town C.D."/>
        </authorList>
    </citation>
    <scope>NUCLEOTIDE SEQUENCE</scope>
</reference>